<protein>
    <recommendedName>
        <fullName evidence="1">Reverse transcriptase zinc-binding domain-containing protein</fullName>
    </recommendedName>
</protein>
<name>A0A328DTJ0_9ASTE</name>
<dbReference type="Pfam" id="PF13966">
    <property type="entry name" value="zf-RVT"/>
    <property type="match status" value="1"/>
</dbReference>
<reference evidence="2 3" key="1">
    <citation type="submission" date="2018-06" db="EMBL/GenBank/DDBJ databases">
        <title>The Genome of Cuscuta australis (Dodder) Provides Insight into the Evolution of Plant Parasitism.</title>
        <authorList>
            <person name="Liu H."/>
        </authorList>
    </citation>
    <scope>NUCLEOTIDE SEQUENCE [LARGE SCALE GENOMIC DNA]</scope>
    <source>
        <strain evidence="3">cv. Yunnan</strain>
        <tissue evidence="2">Vines</tissue>
    </source>
</reference>
<dbReference type="PANTHER" id="PTHR33116">
    <property type="entry name" value="REVERSE TRANSCRIPTASE ZINC-BINDING DOMAIN-CONTAINING PROTEIN-RELATED-RELATED"/>
    <property type="match status" value="1"/>
</dbReference>
<dbReference type="EMBL" id="NQVE01000097">
    <property type="protein sequence ID" value="RAL48676.1"/>
    <property type="molecule type" value="Genomic_DNA"/>
</dbReference>
<comment type="caution">
    <text evidence="2">The sequence shown here is derived from an EMBL/GenBank/DDBJ whole genome shotgun (WGS) entry which is preliminary data.</text>
</comment>
<keyword evidence="3" id="KW-1185">Reference proteome</keyword>
<evidence type="ECO:0000313" key="3">
    <source>
        <dbReference type="Proteomes" id="UP000249390"/>
    </source>
</evidence>
<sequence length="265" mass="30716">MYGLTSKLIEEFENFPAKLPGTITLNSSDFGGNQQHQTALLTLLNTMLKSLWRSLINKGKSSIVSRGCKEGLEKEILGVTQMNKGQKPTNMPRGRSYNIQQGYEWLIGEHPKPIWIDWVWNRMTLPKCQFMKWLIMRGRVQTKVRLARVMELDTTFFLCQNGEEDTSHLFCKCEFAKGVLAQISEWMQTKLEEGDVIEMGRGIIKSTTRKKRKELLAGWATACYYIWRARNLKRHNKKVQIEEIVNTIKYHCSLSIKGGKVVQYY</sequence>
<dbReference type="Proteomes" id="UP000249390">
    <property type="component" value="Unassembled WGS sequence"/>
</dbReference>
<organism evidence="2 3">
    <name type="scientific">Cuscuta australis</name>
    <dbReference type="NCBI Taxonomy" id="267555"/>
    <lineage>
        <taxon>Eukaryota</taxon>
        <taxon>Viridiplantae</taxon>
        <taxon>Streptophyta</taxon>
        <taxon>Embryophyta</taxon>
        <taxon>Tracheophyta</taxon>
        <taxon>Spermatophyta</taxon>
        <taxon>Magnoliopsida</taxon>
        <taxon>eudicotyledons</taxon>
        <taxon>Gunneridae</taxon>
        <taxon>Pentapetalae</taxon>
        <taxon>asterids</taxon>
        <taxon>lamiids</taxon>
        <taxon>Solanales</taxon>
        <taxon>Convolvulaceae</taxon>
        <taxon>Cuscuteae</taxon>
        <taxon>Cuscuta</taxon>
        <taxon>Cuscuta subgen. Grammica</taxon>
        <taxon>Cuscuta sect. Cleistogrammica</taxon>
    </lineage>
</organism>
<proteinExistence type="predicted"/>
<evidence type="ECO:0000313" key="2">
    <source>
        <dbReference type="EMBL" id="RAL48676.1"/>
    </source>
</evidence>
<feature type="domain" description="Reverse transcriptase zinc-binding" evidence="1">
    <location>
        <begin position="97"/>
        <end position="178"/>
    </location>
</feature>
<dbReference type="InterPro" id="IPR026960">
    <property type="entry name" value="RVT-Znf"/>
</dbReference>
<dbReference type="AlphaFoldDB" id="A0A328DTJ0"/>
<dbReference type="PANTHER" id="PTHR33116:SF78">
    <property type="entry name" value="OS12G0587133 PROTEIN"/>
    <property type="match status" value="1"/>
</dbReference>
<evidence type="ECO:0000259" key="1">
    <source>
        <dbReference type="Pfam" id="PF13966"/>
    </source>
</evidence>
<accession>A0A328DTJ0</accession>
<gene>
    <name evidence="2" type="ORF">DM860_000996</name>
</gene>